<dbReference type="InterPro" id="IPR011990">
    <property type="entry name" value="TPR-like_helical_dom_sf"/>
</dbReference>
<keyword evidence="1" id="KW-0732">Signal</keyword>
<dbReference type="PROSITE" id="PS51257">
    <property type="entry name" value="PROKAR_LIPOPROTEIN"/>
    <property type="match status" value="1"/>
</dbReference>
<comment type="caution">
    <text evidence="2">The sequence shown here is derived from an EMBL/GenBank/DDBJ whole genome shotgun (WGS) entry which is preliminary data.</text>
</comment>
<protein>
    <recommendedName>
        <fullName evidence="4">SusD/RagB family nutrient-binding outer membrane lipoprotein</fullName>
    </recommendedName>
</protein>
<dbReference type="RefSeq" id="WP_187256238.1">
    <property type="nucleotide sequence ID" value="NZ_JBHULF010000014.1"/>
</dbReference>
<accession>A0ABR7M793</accession>
<dbReference type="SUPFAM" id="SSF48452">
    <property type="entry name" value="TPR-like"/>
    <property type="match status" value="1"/>
</dbReference>
<organism evidence="2 3">
    <name type="scientific">Flavihumibacter stibioxidans</name>
    <dbReference type="NCBI Taxonomy" id="1834163"/>
    <lineage>
        <taxon>Bacteria</taxon>
        <taxon>Pseudomonadati</taxon>
        <taxon>Bacteroidota</taxon>
        <taxon>Chitinophagia</taxon>
        <taxon>Chitinophagales</taxon>
        <taxon>Chitinophagaceae</taxon>
        <taxon>Flavihumibacter</taxon>
    </lineage>
</organism>
<evidence type="ECO:0000256" key="1">
    <source>
        <dbReference type="SAM" id="SignalP"/>
    </source>
</evidence>
<name>A0ABR7M793_9BACT</name>
<gene>
    <name evidence="2" type="ORF">BC349_07610</name>
</gene>
<dbReference type="EMBL" id="MBUA01000012">
    <property type="protein sequence ID" value="MBC6490894.1"/>
    <property type="molecule type" value="Genomic_DNA"/>
</dbReference>
<keyword evidence="3" id="KW-1185">Reference proteome</keyword>
<evidence type="ECO:0000313" key="3">
    <source>
        <dbReference type="Proteomes" id="UP000765802"/>
    </source>
</evidence>
<evidence type="ECO:0000313" key="2">
    <source>
        <dbReference type="EMBL" id="MBC6490894.1"/>
    </source>
</evidence>
<feature type="chain" id="PRO_5046344060" description="SusD/RagB family nutrient-binding outer membrane lipoprotein" evidence="1">
    <location>
        <begin position="19"/>
        <end position="480"/>
    </location>
</feature>
<dbReference type="Gene3D" id="1.25.40.390">
    <property type="match status" value="1"/>
</dbReference>
<reference evidence="2 3" key="1">
    <citation type="submission" date="2016-07" db="EMBL/GenBank/DDBJ databases">
        <title>Genome analysis of Flavihumibacter stibioxidans YS-17.</title>
        <authorList>
            <person name="Shi K."/>
            <person name="Han Y."/>
            <person name="Wang G."/>
        </authorList>
    </citation>
    <scope>NUCLEOTIDE SEQUENCE [LARGE SCALE GENOMIC DNA]</scope>
    <source>
        <strain evidence="2 3">YS-17</strain>
    </source>
</reference>
<dbReference type="InterPro" id="IPR041662">
    <property type="entry name" value="SusD-like_2"/>
</dbReference>
<feature type="signal peptide" evidence="1">
    <location>
        <begin position="1"/>
        <end position="18"/>
    </location>
</feature>
<evidence type="ECO:0008006" key="4">
    <source>
        <dbReference type="Google" id="ProtNLM"/>
    </source>
</evidence>
<dbReference type="Pfam" id="PF12771">
    <property type="entry name" value="SusD-like_2"/>
    <property type="match status" value="1"/>
</dbReference>
<dbReference type="Proteomes" id="UP000765802">
    <property type="component" value="Unassembled WGS sequence"/>
</dbReference>
<proteinExistence type="predicted"/>
<sequence>MRNILYKTLICATLATSAASCSKFDDDFNVNPNQPSPNALETKFLLTSALMYVDDAAFSINAGNFYVQYLAEGPYPGASLYNGRNFDWNTFFLNPLYDLQRIEDMVNTSAPGSGDGNGSKANQLAVASILKSYYFIHMTDRWGAIPYTEALKGSDGLSPAYDSQQSIYNDVFTKLAAAVSSIDAGNGVAGDILLGGDMGAWKKFANTLRMTMALRLSKVDATKGKAEFLAAMNASGGVLASNGDNINFKFLNDPNYFNPWYSNYTISNRNDYAISTKLADYMLDNGDKRIAVYAEKLSGSTPYVGLEYGSASAKNIPAAYSRIGDAFRGPTSPARIFNYPQVLFMMAEAAKLGWIDGGDAVAADHYANAIKASWEMNGVYDAADYAVYMANVPYVAGNGIERIMTEKWVHNYLNGYEAWSDWRRTGFPVLEPAEDAVDSRGIPVRQGYPTKEGSLNKASYDAAVAAQGEDHNYTPVWWDK</sequence>